<feature type="compositionally biased region" description="Acidic residues" evidence="1">
    <location>
        <begin position="50"/>
        <end position="75"/>
    </location>
</feature>
<gene>
    <name evidence="2" type="ORF">PUMCH_000319</name>
</gene>
<reference evidence="2 3" key="1">
    <citation type="submission" date="2023-10" db="EMBL/GenBank/DDBJ databases">
        <title>Draft Genome Sequence of Candida saopaulonensis from a very Premature Infant with Sepsis.</title>
        <authorList>
            <person name="Ning Y."/>
            <person name="Dai R."/>
            <person name="Xiao M."/>
            <person name="Xu Y."/>
            <person name="Yan Q."/>
            <person name="Zhang L."/>
        </authorList>
    </citation>
    <scope>NUCLEOTIDE SEQUENCE [LARGE SCALE GENOMIC DNA]</scope>
    <source>
        <strain evidence="2 3">19XY460</strain>
    </source>
</reference>
<proteinExistence type="predicted"/>
<organism evidence="2 3">
    <name type="scientific">Australozyma saopauloensis</name>
    <dbReference type="NCBI Taxonomy" id="291208"/>
    <lineage>
        <taxon>Eukaryota</taxon>
        <taxon>Fungi</taxon>
        <taxon>Dikarya</taxon>
        <taxon>Ascomycota</taxon>
        <taxon>Saccharomycotina</taxon>
        <taxon>Pichiomycetes</taxon>
        <taxon>Metschnikowiaceae</taxon>
        <taxon>Australozyma</taxon>
    </lineage>
</organism>
<dbReference type="Proteomes" id="UP001338582">
    <property type="component" value="Chromosome 1"/>
</dbReference>
<dbReference type="KEGG" id="asau:88171388"/>
<keyword evidence="3" id="KW-1185">Reference proteome</keyword>
<evidence type="ECO:0000313" key="2">
    <source>
        <dbReference type="EMBL" id="WPK23094.1"/>
    </source>
</evidence>
<dbReference type="AlphaFoldDB" id="A0AAX4H4G6"/>
<dbReference type="GeneID" id="88171388"/>
<protein>
    <submittedName>
        <fullName evidence="2">Uncharacterized protein</fullName>
    </submittedName>
</protein>
<sequence length="200" mass="22845">MEKSEEHTTHDSNDDETMMHESKPEGTSKTSSESPQPKLKSETLETSQPPEDDVELGSPEISDDLEEQEEQEEAQEPVKPIESNPASYTFRDLLLLTQILHTLGLIEPKQVLQSPDLDECGETWFNHKCTVLARRLGEFPLHTAATSDQVKQLYENMLQDFSPCQNTTELANSFYHMRIRELETKILEEKDAFETLHNVA</sequence>
<dbReference type="RefSeq" id="XP_062875481.1">
    <property type="nucleotide sequence ID" value="XM_063019411.1"/>
</dbReference>
<name>A0AAX4H4G6_9ASCO</name>
<dbReference type="EMBL" id="CP138894">
    <property type="protein sequence ID" value="WPK23094.1"/>
    <property type="molecule type" value="Genomic_DNA"/>
</dbReference>
<feature type="region of interest" description="Disordered" evidence="1">
    <location>
        <begin position="1"/>
        <end position="84"/>
    </location>
</feature>
<accession>A0AAX4H4G6</accession>
<evidence type="ECO:0000313" key="3">
    <source>
        <dbReference type="Proteomes" id="UP001338582"/>
    </source>
</evidence>
<evidence type="ECO:0000256" key="1">
    <source>
        <dbReference type="SAM" id="MobiDB-lite"/>
    </source>
</evidence>
<feature type="compositionally biased region" description="Basic and acidic residues" evidence="1">
    <location>
        <begin position="1"/>
        <end position="26"/>
    </location>
</feature>